<dbReference type="PANTHER" id="PTHR47481:SF33">
    <property type="entry name" value="RETROTRANSPOSON COPIA-LIKE N-TERMINAL DOMAIN-CONTAINING PROTEIN"/>
    <property type="match status" value="1"/>
</dbReference>
<reference evidence="1" key="1">
    <citation type="submission" date="2023-12" db="EMBL/GenBank/DDBJ databases">
        <title>Genome assembly of Anisodus tanguticus.</title>
        <authorList>
            <person name="Wang Y.-J."/>
        </authorList>
    </citation>
    <scope>NUCLEOTIDE SEQUENCE</scope>
    <source>
        <strain evidence="1">KB-2021</strain>
        <tissue evidence="1">Leaf</tissue>
    </source>
</reference>
<dbReference type="AlphaFoldDB" id="A0AAE1RQI9"/>
<evidence type="ECO:0000313" key="2">
    <source>
        <dbReference type="Proteomes" id="UP001291623"/>
    </source>
</evidence>
<organism evidence="1 2">
    <name type="scientific">Anisodus tanguticus</name>
    <dbReference type="NCBI Taxonomy" id="243964"/>
    <lineage>
        <taxon>Eukaryota</taxon>
        <taxon>Viridiplantae</taxon>
        <taxon>Streptophyta</taxon>
        <taxon>Embryophyta</taxon>
        <taxon>Tracheophyta</taxon>
        <taxon>Spermatophyta</taxon>
        <taxon>Magnoliopsida</taxon>
        <taxon>eudicotyledons</taxon>
        <taxon>Gunneridae</taxon>
        <taxon>Pentapetalae</taxon>
        <taxon>asterids</taxon>
        <taxon>lamiids</taxon>
        <taxon>Solanales</taxon>
        <taxon>Solanaceae</taxon>
        <taxon>Solanoideae</taxon>
        <taxon>Hyoscyameae</taxon>
        <taxon>Anisodus</taxon>
    </lineage>
</organism>
<dbReference type="Proteomes" id="UP001291623">
    <property type="component" value="Unassembled WGS sequence"/>
</dbReference>
<protein>
    <submittedName>
        <fullName evidence="1">Uncharacterized protein</fullName>
    </submittedName>
</protein>
<gene>
    <name evidence="1" type="ORF">RND71_024964</name>
</gene>
<dbReference type="PANTHER" id="PTHR47481">
    <property type="match status" value="1"/>
</dbReference>
<proteinExistence type="predicted"/>
<dbReference type="SUPFAM" id="SSF54373">
    <property type="entry name" value="FAD-linked reductases, C-terminal domain"/>
    <property type="match status" value="1"/>
</dbReference>
<accession>A0AAE1RQI9</accession>
<sequence>MFWRKAPSHGAFVRSSPSPVYFTVETLMEKIVGPFSADSNTLASTDVKVNPIVRFHYFKNPGDGCGEMLHRSAIAINWELAKGKRSSNKVQRSPPGLNKAFRVSEEHDSEREKNGNLFMAAYLSTFKNSCDSLTYINAPMSQYDTFTFLLAGLPLDYESFVTMTKLQRPKPTMDELRSSLLIHESCH</sequence>
<dbReference type="EMBL" id="JAVYJV010000013">
    <property type="protein sequence ID" value="KAK4355993.1"/>
    <property type="molecule type" value="Genomic_DNA"/>
</dbReference>
<name>A0AAE1RQI9_9SOLA</name>
<dbReference type="Pfam" id="PF14223">
    <property type="entry name" value="Retrotran_gag_2"/>
    <property type="match status" value="1"/>
</dbReference>
<evidence type="ECO:0000313" key="1">
    <source>
        <dbReference type="EMBL" id="KAK4355993.1"/>
    </source>
</evidence>
<keyword evidence="2" id="KW-1185">Reference proteome</keyword>
<comment type="caution">
    <text evidence="1">The sequence shown here is derived from an EMBL/GenBank/DDBJ whole genome shotgun (WGS) entry which is preliminary data.</text>
</comment>